<dbReference type="SUPFAM" id="SSF56672">
    <property type="entry name" value="DNA/RNA polymerases"/>
    <property type="match status" value="1"/>
</dbReference>
<gene>
    <name evidence="6" type="ORF">H3Bulk427300_000002</name>
</gene>
<dbReference type="GO" id="GO:0006351">
    <property type="term" value="P:DNA-templated transcription"/>
    <property type="evidence" value="ECO:0007669"/>
    <property type="project" value="InterPro"/>
</dbReference>
<reference evidence="6" key="1">
    <citation type="submission" date="2019-05" db="EMBL/GenBank/DDBJ databases">
        <title>Metatranscriptomic reconstruction reveals RNA viruses with the potential to shape carbon cycling in soil.</title>
        <authorList>
            <person name="Starr E.P."/>
            <person name="Nuccio E."/>
            <person name="Pett-Ridge J."/>
            <person name="Banfield J.F."/>
            <person name="Firestone M.K."/>
        </authorList>
    </citation>
    <scope>NUCLEOTIDE SEQUENCE</scope>
    <source>
        <strain evidence="6">H3_Bulk_42_scaffold_7300</strain>
    </source>
</reference>
<dbReference type="EC" id="2.7.7.48" evidence="5"/>
<evidence type="ECO:0000256" key="5">
    <source>
        <dbReference type="RuleBase" id="RU364050"/>
    </source>
</evidence>
<keyword evidence="2 5" id="KW-0548">Nucleotidyltransferase</keyword>
<comment type="catalytic activity">
    <reaction evidence="4 5">
        <text>RNA(n) + a ribonucleoside 5'-triphosphate = RNA(n+1) + diphosphate</text>
        <dbReference type="Rhea" id="RHEA:21248"/>
        <dbReference type="Rhea" id="RHEA-COMP:14527"/>
        <dbReference type="Rhea" id="RHEA-COMP:17342"/>
        <dbReference type="ChEBI" id="CHEBI:33019"/>
        <dbReference type="ChEBI" id="CHEBI:61557"/>
        <dbReference type="ChEBI" id="CHEBI:140395"/>
        <dbReference type="EC" id="2.7.7.48"/>
    </reaction>
</comment>
<keyword evidence="5 6" id="KW-0696">RNA-directed RNA polymerase</keyword>
<dbReference type="GO" id="GO:0003968">
    <property type="term" value="F:RNA-directed RNA polymerase activity"/>
    <property type="evidence" value="ECO:0007669"/>
    <property type="project" value="UniProtKB-KW"/>
</dbReference>
<dbReference type="InterPro" id="IPR043502">
    <property type="entry name" value="DNA/RNA_pol_sf"/>
</dbReference>
<keyword evidence="1 5" id="KW-0808">Transferase</keyword>
<dbReference type="EMBL" id="MN034721">
    <property type="protein sequence ID" value="QDH89255.1"/>
    <property type="molecule type" value="Genomic_DNA"/>
</dbReference>
<proteinExistence type="predicted"/>
<evidence type="ECO:0000313" key="6">
    <source>
        <dbReference type="EMBL" id="QDH89255.1"/>
    </source>
</evidence>
<dbReference type="PRINTS" id="PR00914">
    <property type="entry name" value="LVIRUSRNAPOL"/>
</dbReference>
<organism evidence="6">
    <name type="scientific">Riboviria sp</name>
    <dbReference type="NCBI Taxonomy" id="2585031"/>
    <lineage>
        <taxon>Viruses</taxon>
        <taxon>Riboviria</taxon>
    </lineage>
</organism>
<keyword evidence="5" id="KW-0693">Viral RNA replication</keyword>
<accession>A0A514D6N8</accession>
<sequence>MLNAPELVRHVVRAIEECDTDTSAGSPWNAVASKKETWIGDRRGLITLTLERLLVLLDLKRTETALEMVKMGARDPVHTFIKEEPHKQEKIAAERYRIISCVSVLDHIIERCLFTAHNKAEIDLHEHFSFKPGMGLHDEGKQHLYDHFRKCQTEFTPASTDVSAWDWSVSGWMLEDDAEYRVAVVGGAGTAWATLVRNYTYSLSLKVFSLPTGDLFEQTTPGVLPSGTYNTSSTNSHMRHMLAKVVRLDLGCTVEYTMDGAQMGDDAQEPFVEGLESGYKSFGFLVKGVSTSPLDEFSFCSTAWRSSWKGEPESWKRTVFRFLTRKPEEYVPEMRGALDFDLRHLSGKESVLARCDQWVAENFRV</sequence>
<dbReference type="Pfam" id="PF02123">
    <property type="entry name" value="RdRP_4"/>
    <property type="match status" value="1"/>
</dbReference>
<protein>
    <recommendedName>
        <fullName evidence="5">RNA-directed RNA polymerase</fullName>
        <ecNumber evidence="5">2.7.7.48</ecNumber>
    </recommendedName>
</protein>
<evidence type="ECO:0000256" key="4">
    <source>
        <dbReference type="ARBA" id="ARBA00048744"/>
    </source>
</evidence>
<dbReference type="GO" id="GO:0000166">
    <property type="term" value="F:nucleotide binding"/>
    <property type="evidence" value="ECO:0007669"/>
    <property type="project" value="UniProtKB-KW"/>
</dbReference>
<dbReference type="InterPro" id="IPR001795">
    <property type="entry name" value="RNA-dir_pol_luteovirus"/>
</dbReference>
<name>A0A514D6N8_9VIRU</name>
<dbReference type="GO" id="GO:0003723">
    <property type="term" value="F:RNA binding"/>
    <property type="evidence" value="ECO:0007669"/>
    <property type="project" value="InterPro"/>
</dbReference>
<evidence type="ECO:0000256" key="1">
    <source>
        <dbReference type="ARBA" id="ARBA00022679"/>
    </source>
</evidence>
<keyword evidence="3 5" id="KW-0547">Nucleotide-binding</keyword>
<evidence type="ECO:0000256" key="3">
    <source>
        <dbReference type="ARBA" id="ARBA00022741"/>
    </source>
</evidence>
<evidence type="ECO:0000256" key="2">
    <source>
        <dbReference type="ARBA" id="ARBA00022695"/>
    </source>
</evidence>